<feature type="compositionally biased region" description="Acidic residues" evidence="1">
    <location>
        <begin position="62"/>
        <end position="87"/>
    </location>
</feature>
<dbReference type="RefSeq" id="XP_007799674.1">
    <property type="nucleotide sequence ID" value="XM_007801483.1"/>
</dbReference>
<sequence length="87" mass="9456">MELRVRRLREARERIRLIGKREWVGDGDGGGGIARGGERTDMGKGAEAVKEGLGYDNGNGEGEGEGEGEDEDEDDDNTDEFDGWGVQ</sequence>
<feature type="compositionally biased region" description="Gly residues" evidence="1">
    <location>
        <begin position="26"/>
        <end position="35"/>
    </location>
</feature>
<dbReference type="AlphaFoldDB" id="U1GQF7"/>
<reference evidence="3" key="1">
    <citation type="journal article" date="2014" name="BMC Genomics">
        <title>Genome characteristics reveal the impact of lichenization on lichen-forming fungus Endocarpon pusillum Hedwig (Verrucariales, Ascomycota).</title>
        <authorList>
            <person name="Wang Y.-Y."/>
            <person name="Liu B."/>
            <person name="Zhang X.-Y."/>
            <person name="Zhou Q.-M."/>
            <person name="Zhang T."/>
            <person name="Li H."/>
            <person name="Yu Y.-F."/>
            <person name="Zhang X.-L."/>
            <person name="Hao X.-Y."/>
            <person name="Wang M."/>
            <person name="Wang L."/>
            <person name="Wei J.-C."/>
        </authorList>
    </citation>
    <scope>NUCLEOTIDE SEQUENCE [LARGE SCALE GENOMIC DNA]</scope>
    <source>
        <strain evidence="3">Z07020 / HMAS-L-300199</strain>
    </source>
</reference>
<gene>
    <name evidence="2" type="ORF">EPUS_00703</name>
</gene>
<dbReference type="EMBL" id="KE720872">
    <property type="protein sequence ID" value="ERF74573.1"/>
    <property type="molecule type" value="Genomic_DNA"/>
</dbReference>
<dbReference type="Proteomes" id="UP000019373">
    <property type="component" value="Unassembled WGS sequence"/>
</dbReference>
<proteinExistence type="predicted"/>
<dbReference type="HOGENOM" id="CLU_2483354_0_0_1"/>
<feature type="compositionally biased region" description="Basic and acidic residues" evidence="1">
    <location>
        <begin position="36"/>
        <end position="50"/>
    </location>
</feature>
<evidence type="ECO:0000256" key="1">
    <source>
        <dbReference type="SAM" id="MobiDB-lite"/>
    </source>
</evidence>
<dbReference type="GeneID" id="19235764"/>
<evidence type="ECO:0000313" key="2">
    <source>
        <dbReference type="EMBL" id="ERF74573.1"/>
    </source>
</evidence>
<name>U1GQF7_ENDPU</name>
<evidence type="ECO:0000313" key="3">
    <source>
        <dbReference type="Proteomes" id="UP000019373"/>
    </source>
</evidence>
<protein>
    <submittedName>
        <fullName evidence="2">Uncharacterized protein</fullName>
    </submittedName>
</protein>
<keyword evidence="3" id="KW-1185">Reference proteome</keyword>
<feature type="region of interest" description="Disordered" evidence="1">
    <location>
        <begin position="23"/>
        <end position="87"/>
    </location>
</feature>
<organism evidence="2 3">
    <name type="scientific">Endocarpon pusillum (strain Z07020 / HMAS-L-300199)</name>
    <name type="common">Lichen-forming fungus</name>
    <dbReference type="NCBI Taxonomy" id="1263415"/>
    <lineage>
        <taxon>Eukaryota</taxon>
        <taxon>Fungi</taxon>
        <taxon>Dikarya</taxon>
        <taxon>Ascomycota</taxon>
        <taxon>Pezizomycotina</taxon>
        <taxon>Eurotiomycetes</taxon>
        <taxon>Chaetothyriomycetidae</taxon>
        <taxon>Verrucariales</taxon>
        <taxon>Verrucariaceae</taxon>
        <taxon>Endocarpon</taxon>
    </lineage>
</organism>
<accession>U1GQF7</accession>